<gene>
    <name evidence="16" type="ORF">CAL19_08880</name>
</gene>
<dbReference type="GO" id="GO:0055070">
    <property type="term" value="P:copper ion homeostasis"/>
    <property type="evidence" value="ECO:0007669"/>
    <property type="project" value="TreeGrafter"/>
</dbReference>
<evidence type="ECO:0000313" key="16">
    <source>
        <dbReference type="EMBL" id="OZI22622.1"/>
    </source>
</evidence>
<dbReference type="NCBIfam" id="TIGR01511">
    <property type="entry name" value="ATPase-IB1_Cu"/>
    <property type="match status" value="1"/>
</dbReference>
<dbReference type="InterPro" id="IPR036163">
    <property type="entry name" value="HMA_dom_sf"/>
</dbReference>
<dbReference type="SUPFAM" id="SSF81653">
    <property type="entry name" value="Calcium ATPase, transduction domain A"/>
    <property type="match status" value="1"/>
</dbReference>
<feature type="transmembrane region" description="Helical" evidence="14">
    <location>
        <begin position="353"/>
        <end position="375"/>
    </location>
</feature>
<dbReference type="InterPro" id="IPR006121">
    <property type="entry name" value="HMA_dom"/>
</dbReference>
<dbReference type="InterPro" id="IPR017969">
    <property type="entry name" value="Heavy-metal-associated_CS"/>
</dbReference>
<evidence type="ECO:0000256" key="4">
    <source>
        <dbReference type="ARBA" id="ARBA00022448"/>
    </source>
</evidence>
<dbReference type="InterPro" id="IPR036412">
    <property type="entry name" value="HAD-like_sf"/>
</dbReference>
<keyword evidence="17" id="KW-1185">Reference proteome</keyword>
<dbReference type="GO" id="GO:0005886">
    <property type="term" value="C:plasma membrane"/>
    <property type="evidence" value="ECO:0007669"/>
    <property type="project" value="UniProtKB-SubCell"/>
</dbReference>
<dbReference type="RefSeq" id="WP_094796592.1">
    <property type="nucleotide sequence ID" value="NZ_NEVK01000004.1"/>
</dbReference>
<dbReference type="Pfam" id="PF00403">
    <property type="entry name" value="HMA"/>
    <property type="match status" value="1"/>
</dbReference>
<comment type="subcellular location">
    <subcellularLocation>
        <location evidence="1">Cell membrane</location>
        <topology evidence="1">Multi-pass membrane protein</topology>
    </subcellularLocation>
</comment>
<keyword evidence="8 14" id="KW-0547">Nucleotide-binding</keyword>
<dbReference type="PROSITE" id="PS01047">
    <property type="entry name" value="HMA_1"/>
    <property type="match status" value="1"/>
</dbReference>
<evidence type="ECO:0000256" key="14">
    <source>
        <dbReference type="RuleBase" id="RU362081"/>
    </source>
</evidence>
<feature type="transmembrane region" description="Helical" evidence="14">
    <location>
        <begin position="697"/>
        <end position="719"/>
    </location>
</feature>
<dbReference type="Gene3D" id="3.40.50.1000">
    <property type="entry name" value="HAD superfamily/HAD-like"/>
    <property type="match status" value="1"/>
</dbReference>
<dbReference type="InterPro" id="IPR023214">
    <property type="entry name" value="HAD_sf"/>
</dbReference>
<name>A0A261RD64_9BORD</name>
<dbReference type="SFLD" id="SFLDS00003">
    <property type="entry name" value="Haloacid_Dehalogenase"/>
    <property type="match status" value="1"/>
</dbReference>
<dbReference type="InterPro" id="IPR018303">
    <property type="entry name" value="ATPase_P-typ_P_site"/>
</dbReference>
<feature type="transmembrane region" description="Helical" evidence="14">
    <location>
        <begin position="98"/>
        <end position="116"/>
    </location>
</feature>
<dbReference type="Proteomes" id="UP000216947">
    <property type="component" value="Unassembled WGS sequence"/>
</dbReference>
<dbReference type="EC" id="7.2.2.8" evidence="3"/>
<evidence type="ECO:0000256" key="2">
    <source>
        <dbReference type="ARBA" id="ARBA00006024"/>
    </source>
</evidence>
<dbReference type="GO" id="GO:0005524">
    <property type="term" value="F:ATP binding"/>
    <property type="evidence" value="ECO:0007669"/>
    <property type="project" value="UniProtKB-UniRule"/>
</dbReference>
<dbReference type="GO" id="GO:0043682">
    <property type="term" value="F:P-type divalent copper transporter activity"/>
    <property type="evidence" value="ECO:0007669"/>
    <property type="project" value="TreeGrafter"/>
</dbReference>
<dbReference type="Gene3D" id="3.30.70.100">
    <property type="match status" value="1"/>
</dbReference>
<dbReference type="PROSITE" id="PS00154">
    <property type="entry name" value="ATPASE_E1_E2"/>
    <property type="match status" value="1"/>
</dbReference>
<dbReference type="FunFam" id="3.30.70.100:FF:000005">
    <property type="entry name" value="Copper-exporting P-type ATPase A"/>
    <property type="match status" value="1"/>
</dbReference>
<dbReference type="SFLD" id="SFLDF00027">
    <property type="entry name" value="p-type_atpase"/>
    <property type="match status" value="1"/>
</dbReference>
<dbReference type="NCBIfam" id="TIGR01525">
    <property type="entry name" value="ATPase-IB_hvy"/>
    <property type="match status" value="1"/>
</dbReference>
<dbReference type="GO" id="GO:0060003">
    <property type="term" value="P:copper ion export"/>
    <property type="evidence" value="ECO:0007669"/>
    <property type="project" value="UniProtKB-ARBA"/>
</dbReference>
<evidence type="ECO:0000313" key="17">
    <source>
        <dbReference type="Proteomes" id="UP000216947"/>
    </source>
</evidence>
<dbReference type="GO" id="GO:0140581">
    <property type="term" value="F:P-type monovalent copper transporter activity"/>
    <property type="evidence" value="ECO:0007669"/>
    <property type="project" value="UniProtKB-EC"/>
</dbReference>
<feature type="transmembrane region" description="Helical" evidence="14">
    <location>
        <begin position="200"/>
        <end position="219"/>
    </location>
</feature>
<dbReference type="InterPro" id="IPR027256">
    <property type="entry name" value="P-typ_ATPase_IB"/>
</dbReference>
<feature type="transmembrane region" description="Helical" evidence="14">
    <location>
        <begin position="725"/>
        <end position="744"/>
    </location>
</feature>
<keyword evidence="10" id="KW-1278">Translocase</keyword>
<evidence type="ECO:0000256" key="8">
    <source>
        <dbReference type="ARBA" id="ARBA00022741"/>
    </source>
</evidence>
<dbReference type="PRINTS" id="PR00119">
    <property type="entry name" value="CATATPASE"/>
</dbReference>
<dbReference type="Pfam" id="PF00702">
    <property type="entry name" value="Hydrolase"/>
    <property type="match status" value="1"/>
</dbReference>
<evidence type="ECO:0000256" key="1">
    <source>
        <dbReference type="ARBA" id="ARBA00004651"/>
    </source>
</evidence>
<proteinExistence type="inferred from homology"/>
<feature type="transmembrane region" description="Helical" evidence="14">
    <location>
        <begin position="136"/>
        <end position="160"/>
    </location>
</feature>
<evidence type="ECO:0000256" key="9">
    <source>
        <dbReference type="ARBA" id="ARBA00022840"/>
    </source>
</evidence>
<evidence type="ECO:0000256" key="3">
    <source>
        <dbReference type="ARBA" id="ARBA00012517"/>
    </source>
</evidence>
<evidence type="ECO:0000256" key="10">
    <source>
        <dbReference type="ARBA" id="ARBA00022967"/>
    </source>
</evidence>
<dbReference type="PANTHER" id="PTHR43520:SF8">
    <property type="entry name" value="P-TYPE CU(+) TRANSPORTER"/>
    <property type="match status" value="1"/>
</dbReference>
<keyword evidence="13 14" id="KW-0472">Membrane</keyword>
<dbReference type="CDD" id="cd00371">
    <property type="entry name" value="HMA"/>
    <property type="match status" value="1"/>
</dbReference>
<keyword evidence="4" id="KW-0813">Transport</keyword>
<keyword evidence="11 14" id="KW-1133">Transmembrane helix</keyword>
<keyword evidence="5 14" id="KW-1003">Cell membrane</keyword>
<keyword evidence="6 14" id="KW-0812">Transmembrane</keyword>
<evidence type="ECO:0000256" key="13">
    <source>
        <dbReference type="ARBA" id="ARBA00023136"/>
    </source>
</evidence>
<dbReference type="Pfam" id="PF00122">
    <property type="entry name" value="E1-E2_ATPase"/>
    <property type="match status" value="1"/>
</dbReference>
<sequence>MTSPATLHTELAIEGMTCASCVKRVEKALAAVPGVGAAHVNLATERAQVQHGRDADAQALVAAVTRLGYAARPVTAGDDTAAMQEQARTDEARELRRAFLIALVLTLPVFVLEMGGHAVPALHHWVAATLGTRNSWLLQFVLTTLVLAWPGRVFFIKGLAALGRLAPEMNSLVALGAGAAWAYSSVTTFMPQWLPDNARHVYFEAAAVIVTLILLGRMLEARAKGRTGAAIKRLVGLQPRTARVIRGEQPQDVPIEQVRRGELVLVRPGEEIPIDGDIIEGNSYIDESMLTGEPMPVEKGAGMRATGGTLNTSGSFTMRVTHTGADTMLARIIRMVQAAQGARLPIQALVDQVTAWFVPAVMATALLTFLAWLAWGPAPALTHALVNAVAVLIIACPCAMGLATPTSIMVGTGRGADMGVLFRQGDALQSLRDVDIVAFDKTGTLTLGKPVLTDLHATPGFDAVQVLSWLAAVQQRSEHPIARAIVQAAGERRVPTLRASEFHAVTGAGVRATVEGRSIIAGAARLMRQENVDASMFADLAAQWGEAGKTPVYVAIDGAAAALLAVSDPLKPSAVEAIAALHAMGIQTAMITGDNASTARAVARQLDIDEVRAEVLPDGKVQAIDALRTGGKRLAFVGDGINDAPALAAADIGIAIGTGTDVAIEAASVVLMADDLRGVPDAIGLSRATLANIRQNLFWAFAYNAALIPVAAGALYPAFGLQLSPMFAAGAMALSSVFVLGNALRLRGYGAAARGRAQHATEPRA</sequence>
<dbReference type="InterPro" id="IPR059000">
    <property type="entry name" value="ATPase_P-type_domA"/>
</dbReference>
<dbReference type="AlphaFoldDB" id="A0A261RD64"/>
<reference evidence="17" key="1">
    <citation type="submission" date="2017-05" db="EMBL/GenBank/DDBJ databases">
        <title>Complete and WGS of Bordetella genogroups.</title>
        <authorList>
            <person name="Spilker T."/>
            <person name="Lipuma J."/>
        </authorList>
    </citation>
    <scope>NUCLEOTIDE SEQUENCE [LARGE SCALE GENOMIC DNA]</scope>
    <source>
        <strain evidence="17">AU18089</strain>
    </source>
</reference>
<keyword evidence="12" id="KW-0406">Ion transport</keyword>
<dbReference type="InterPro" id="IPR023298">
    <property type="entry name" value="ATPase_P-typ_TM_dom_sf"/>
</dbReference>
<feature type="domain" description="HMA" evidence="15">
    <location>
        <begin position="7"/>
        <end position="72"/>
    </location>
</feature>
<dbReference type="GO" id="GO:0005507">
    <property type="term" value="F:copper ion binding"/>
    <property type="evidence" value="ECO:0007669"/>
    <property type="project" value="TreeGrafter"/>
</dbReference>
<evidence type="ECO:0000256" key="6">
    <source>
        <dbReference type="ARBA" id="ARBA00022692"/>
    </source>
</evidence>
<dbReference type="SUPFAM" id="SSF55008">
    <property type="entry name" value="HMA, heavy metal-associated domain"/>
    <property type="match status" value="1"/>
</dbReference>
<dbReference type="CDD" id="cd02094">
    <property type="entry name" value="P-type_ATPase_Cu-like"/>
    <property type="match status" value="1"/>
</dbReference>
<evidence type="ECO:0000256" key="12">
    <source>
        <dbReference type="ARBA" id="ARBA00023065"/>
    </source>
</evidence>
<evidence type="ECO:0000259" key="15">
    <source>
        <dbReference type="PROSITE" id="PS50846"/>
    </source>
</evidence>
<dbReference type="Gene3D" id="2.70.150.10">
    <property type="entry name" value="Calcium-transporting ATPase, cytoplasmic transduction domain A"/>
    <property type="match status" value="1"/>
</dbReference>
<keyword evidence="9 14" id="KW-0067">ATP-binding</keyword>
<protein>
    <recommendedName>
        <fullName evidence="3">P-type Cu(+) transporter</fullName>
        <ecNumber evidence="3">7.2.2.8</ecNumber>
    </recommendedName>
</protein>
<feature type="transmembrane region" description="Helical" evidence="14">
    <location>
        <begin position="172"/>
        <end position="194"/>
    </location>
</feature>
<dbReference type="SFLD" id="SFLDG00002">
    <property type="entry name" value="C1.7:_P-type_atpase_like"/>
    <property type="match status" value="1"/>
</dbReference>
<comment type="caution">
    <text evidence="16">The sequence shown here is derived from an EMBL/GenBank/DDBJ whole genome shotgun (WGS) entry which is preliminary data.</text>
</comment>
<dbReference type="InterPro" id="IPR001757">
    <property type="entry name" value="P_typ_ATPase"/>
</dbReference>
<accession>A0A261RD64</accession>
<dbReference type="FunFam" id="2.70.150.10:FF:000020">
    <property type="entry name" value="Copper-exporting P-type ATPase A"/>
    <property type="match status" value="1"/>
</dbReference>
<dbReference type="SUPFAM" id="SSF81665">
    <property type="entry name" value="Calcium ATPase, transmembrane domain M"/>
    <property type="match status" value="1"/>
</dbReference>
<dbReference type="InterPro" id="IPR044492">
    <property type="entry name" value="P_typ_ATPase_HD_dom"/>
</dbReference>
<feature type="transmembrane region" description="Helical" evidence="14">
    <location>
        <begin position="381"/>
        <end position="404"/>
    </location>
</feature>
<dbReference type="EMBL" id="NEVK01000004">
    <property type="protein sequence ID" value="OZI22622.1"/>
    <property type="molecule type" value="Genomic_DNA"/>
</dbReference>
<evidence type="ECO:0000256" key="11">
    <source>
        <dbReference type="ARBA" id="ARBA00022989"/>
    </source>
</evidence>
<keyword evidence="7 14" id="KW-0479">Metal-binding</keyword>
<evidence type="ECO:0000256" key="7">
    <source>
        <dbReference type="ARBA" id="ARBA00022723"/>
    </source>
</evidence>
<organism evidence="16 17">
    <name type="scientific">Bordetella genomosp. 7</name>
    <dbReference type="NCBI Taxonomy" id="1416805"/>
    <lineage>
        <taxon>Bacteria</taxon>
        <taxon>Pseudomonadati</taxon>
        <taxon>Pseudomonadota</taxon>
        <taxon>Betaproteobacteria</taxon>
        <taxon>Burkholderiales</taxon>
        <taxon>Alcaligenaceae</taxon>
        <taxon>Bordetella</taxon>
    </lineage>
</organism>
<evidence type="ECO:0000256" key="5">
    <source>
        <dbReference type="ARBA" id="ARBA00022475"/>
    </source>
</evidence>
<dbReference type="Gene3D" id="3.40.1110.10">
    <property type="entry name" value="Calcium-transporting ATPase, cytoplasmic domain N"/>
    <property type="match status" value="1"/>
</dbReference>
<dbReference type="PANTHER" id="PTHR43520">
    <property type="entry name" value="ATP7, ISOFORM B"/>
    <property type="match status" value="1"/>
</dbReference>
<dbReference type="InterPro" id="IPR008250">
    <property type="entry name" value="ATPase_P-typ_transduc_dom_A_sf"/>
</dbReference>
<dbReference type="PROSITE" id="PS50846">
    <property type="entry name" value="HMA_2"/>
    <property type="match status" value="1"/>
</dbReference>
<dbReference type="GO" id="GO:0016887">
    <property type="term" value="F:ATP hydrolysis activity"/>
    <property type="evidence" value="ECO:0007669"/>
    <property type="project" value="InterPro"/>
</dbReference>
<dbReference type="SUPFAM" id="SSF56784">
    <property type="entry name" value="HAD-like"/>
    <property type="match status" value="1"/>
</dbReference>
<comment type="similarity">
    <text evidence="2 14">Belongs to the cation transport ATPase (P-type) (TC 3.A.3) family. Type IB subfamily.</text>
</comment>
<dbReference type="PRINTS" id="PR00943">
    <property type="entry name" value="CUATPASE"/>
</dbReference>
<dbReference type="NCBIfam" id="TIGR01494">
    <property type="entry name" value="ATPase_P-type"/>
    <property type="match status" value="1"/>
</dbReference>
<dbReference type="InterPro" id="IPR023299">
    <property type="entry name" value="ATPase_P-typ_cyto_dom_N"/>
</dbReference>